<proteinExistence type="predicted"/>
<name>A0A177DF24_ALTAL</name>
<evidence type="ECO:0008006" key="3">
    <source>
        <dbReference type="Google" id="ProtNLM"/>
    </source>
</evidence>
<dbReference type="Proteomes" id="UP000077248">
    <property type="component" value="Unassembled WGS sequence"/>
</dbReference>
<keyword evidence="2" id="KW-1185">Reference proteome</keyword>
<dbReference type="AlphaFoldDB" id="A0A177DF24"/>
<sequence>MAVLEITQLRLRKVAADDPALIQSLSSVREKLRTNSQFYNCVKDPALIYILGIWPNLDAHQKFLDSPARDEVLGPQEDMLQFCWTMHVELDGMHTLPLEAPILAIERLIFKKECMESVEKVVARYTQQLQRMNSFKTVYGWRCDAAQETHEALVFTGHGNAQIHSTFAAKGIDDNNTAMLNEQFETVQIILGRNLERKDIGI</sequence>
<protein>
    <recommendedName>
        <fullName evidence="3">ABM domain-containing protein</fullName>
    </recommendedName>
</protein>
<dbReference type="OMA" id="YNCIDDP"/>
<dbReference type="PANTHER" id="PTHR42052:SF1">
    <property type="entry name" value="ABM DOMAIN-CONTAINING PROTEIN"/>
    <property type="match status" value="1"/>
</dbReference>
<accession>A0A177DF24</accession>
<dbReference type="RefSeq" id="XP_018383806.1">
    <property type="nucleotide sequence ID" value="XM_018526776.1"/>
</dbReference>
<organism evidence="1 2">
    <name type="scientific">Alternaria alternata</name>
    <name type="common">Alternaria rot fungus</name>
    <name type="synonym">Torula alternata</name>
    <dbReference type="NCBI Taxonomy" id="5599"/>
    <lineage>
        <taxon>Eukaryota</taxon>
        <taxon>Fungi</taxon>
        <taxon>Dikarya</taxon>
        <taxon>Ascomycota</taxon>
        <taxon>Pezizomycotina</taxon>
        <taxon>Dothideomycetes</taxon>
        <taxon>Pleosporomycetidae</taxon>
        <taxon>Pleosporales</taxon>
        <taxon>Pleosporineae</taxon>
        <taxon>Pleosporaceae</taxon>
        <taxon>Alternaria</taxon>
        <taxon>Alternaria sect. Alternaria</taxon>
        <taxon>Alternaria alternata complex</taxon>
    </lineage>
</organism>
<dbReference type="GeneID" id="29112370"/>
<dbReference type="KEGG" id="aalt:CC77DRAFT_1033062"/>
<evidence type="ECO:0000313" key="2">
    <source>
        <dbReference type="Proteomes" id="UP000077248"/>
    </source>
</evidence>
<dbReference type="VEuPathDB" id="FungiDB:CC77DRAFT_1033062"/>
<reference evidence="1 2" key="1">
    <citation type="submission" date="2016-05" db="EMBL/GenBank/DDBJ databases">
        <title>Comparative analysis of secretome profiles of manganese(II)-oxidizing ascomycete fungi.</title>
        <authorList>
            <consortium name="DOE Joint Genome Institute"/>
            <person name="Zeiner C.A."/>
            <person name="Purvine S.O."/>
            <person name="Zink E.M."/>
            <person name="Wu S."/>
            <person name="Pasa-Tolic L."/>
            <person name="Chaput D.L."/>
            <person name="Haridas S."/>
            <person name="Grigoriev I.V."/>
            <person name="Santelli C.M."/>
            <person name="Hansel C.M."/>
        </authorList>
    </citation>
    <scope>NUCLEOTIDE SEQUENCE [LARGE SCALE GENOMIC DNA]</scope>
    <source>
        <strain evidence="1 2">SRC1lrK2f</strain>
    </source>
</reference>
<gene>
    <name evidence="1" type="ORF">CC77DRAFT_1033062</name>
</gene>
<evidence type="ECO:0000313" key="1">
    <source>
        <dbReference type="EMBL" id="OAG18385.1"/>
    </source>
</evidence>
<dbReference type="PANTHER" id="PTHR42052">
    <property type="entry name" value="ABM DOMAIN-CONTAINING PROTEIN"/>
    <property type="match status" value="1"/>
</dbReference>
<dbReference type="EMBL" id="KV441484">
    <property type="protein sequence ID" value="OAG18385.1"/>
    <property type="molecule type" value="Genomic_DNA"/>
</dbReference>